<feature type="domain" description="Neurotransmitter-gated ion-channel ligand-binding" evidence="1">
    <location>
        <begin position="35"/>
        <end position="145"/>
    </location>
</feature>
<gene>
    <name evidence="2" type="ORF">LSAA_11165</name>
</gene>
<organism evidence="2 3">
    <name type="scientific">Lepeophtheirus salmonis</name>
    <name type="common">Salmon louse</name>
    <name type="synonym">Caligus salmonis</name>
    <dbReference type="NCBI Taxonomy" id="72036"/>
    <lineage>
        <taxon>Eukaryota</taxon>
        <taxon>Metazoa</taxon>
        <taxon>Ecdysozoa</taxon>
        <taxon>Arthropoda</taxon>
        <taxon>Crustacea</taxon>
        <taxon>Multicrustacea</taxon>
        <taxon>Hexanauplia</taxon>
        <taxon>Copepoda</taxon>
        <taxon>Siphonostomatoida</taxon>
        <taxon>Caligidae</taxon>
        <taxon>Lepeophtheirus</taxon>
    </lineage>
</organism>
<evidence type="ECO:0000313" key="3">
    <source>
        <dbReference type="Proteomes" id="UP000675881"/>
    </source>
</evidence>
<keyword evidence="3" id="KW-1185">Reference proteome</keyword>
<reference evidence="2" key="1">
    <citation type="submission" date="2021-02" db="EMBL/GenBank/DDBJ databases">
        <authorList>
            <person name="Bekaert M."/>
        </authorList>
    </citation>
    <scope>NUCLEOTIDE SEQUENCE</scope>
    <source>
        <strain evidence="2">IoA-00</strain>
    </source>
</reference>
<dbReference type="AlphaFoldDB" id="A0A7R8HCD1"/>
<dbReference type="InterPro" id="IPR036734">
    <property type="entry name" value="Neur_chan_lig-bd_sf"/>
</dbReference>
<protein>
    <submittedName>
        <fullName evidence="2">GLRA2</fullName>
    </submittedName>
</protein>
<dbReference type="GO" id="GO:0016020">
    <property type="term" value="C:membrane"/>
    <property type="evidence" value="ECO:0007669"/>
    <property type="project" value="InterPro"/>
</dbReference>
<dbReference type="SUPFAM" id="SSF63712">
    <property type="entry name" value="Nicotinic receptor ligand binding domain-like"/>
    <property type="match status" value="1"/>
</dbReference>
<evidence type="ECO:0000313" key="2">
    <source>
        <dbReference type="EMBL" id="CAF2987488.1"/>
    </source>
</evidence>
<dbReference type="Pfam" id="PF02931">
    <property type="entry name" value="Neur_chan_LBD"/>
    <property type="match status" value="1"/>
</dbReference>
<dbReference type="EMBL" id="HG994585">
    <property type="protein sequence ID" value="CAF2987488.1"/>
    <property type="molecule type" value="Genomic_DNA"/>
</dbReference>
<dbReference type="InterPro" id="IPR006202">
    <property type="entry name" value="Neur_chan_lig-bd"/>
</dbReference>
<evidence type="ECO:0000259" key="1">
    <source>
        <dbReference type="Pfam" id="PF02931"/>
    </source>
</evidence>
<dbReference type="GO" id="GO:0005230">
    <property type="term" value="F:extracellular ligand-gated monoatomic ion channel activity"/>
    <property type="evidence" value="ECO:0007669"/>
    <property type="project" value="InterPro"/>
</dbReference>
<sequence length="181" mass="21396">MLILLLFFVCAWTSPIHGAFVHERDKHLDSLRFTQNFSANDPPKLHHSPLIVEFQVNLRNVLEINELEQTISLETSIRMFWKDHRISLSKKNVPYLTFNPEYLKDAFWIPDVFVDEAKDLRSPQYQLRPSSLRVYNDSTLRFSSRVCDVKLESFGYTTNEVIFKWKKSGNDVNKKHFPTKF</sequence>
<dbReference type="Proteomes" id="UP000675881">
    <property type="component" value="Chromosome 6"/>
</dbReference>
<dbReference type="Gene3D" id="2.70.170.10">
    <property type="entry name" value="Neurotransmitter-gated ion-channel ligand-binding domain"/>
    <property type="match status" value="1"/>
</dbReference>
<dbReference type="OrthoDB" id="6366994at2759"/>
<accession>A0A7R8HCD1</accession>
<proteinExistence type="predicted"/>
<name>A0A7R8HCD1_LEPSM</name>